<name>A0ABZ0HG68_TRISK</name>
<evidence type="ECO:0000313" key="3">
    <source>
        <dbReference type="Proteomes" id="UP001302666"/>
    </source>
</evidence>
<reference evidence="2 3" key="1">
    <citation type="submission" date="2023-10" db="EMBL/GenBank/DDBJ databases">
        <title>Eight complete genome sequences of bacteria isolated from laboratory stock of Giant Kelp gametophytes.</title>
        <authorList>
            <person name="Tolentino B."/>
            <person name="Nuzhdin S."/>
        </authorList>
    </citation>
    <scope>NUCLEOTIDE SEQUENCE [LARGE SCALE GENOMIC DNA]</scope>
    <source>
        <strain evidence="2 3">LC.270.F.C4</strain>
    </source>
</reference>
<feature type="domain" description="DUF4123" evidence="1">
    <location>
        <begin position="185"/>
        <end position="309"/>
    </location>
</feature>
<dbReference type="Proteomes" id="UP001302666">
    <property type="component" value="Chromosome"/>
</dbReference>
<dbReference type="InterPro" id="IPR025391">
    <property type="entry name" value="DUF4123"/>
</dbReference>
<proteinExistence type="predicted"/>
<dbReference type="EMBL" id="CP136704">
    <property type="protein sequence ID" value="WOI33808.1"/>
    <property type="molecule type" value="Genomic_DNA"/>
</dbReference>
<sequence length="451" mass="50758">MIGFPKLQLVEASRAMAGASRTSFDGSGDRAQGDRFVFYGKCHSMDLYLGIFFCLMSNGSTRRIVAGVRSSNAEAAQESISTRLGVHGLGPITCETVLAESHWQQRYPDDRHAIRMSAACCVKDRVSFLEHALVLPGQPIGGPEAPDSPAILTKPFEIEPLRTGDKRDLDELLDPYFKPVEGSAYYALLDAAMVPNLPDMIEASGLEYRCLFKGDASLELRDVAPWLIRLEPETAFARDLFTKGDAPWMLWGRTTMLALRTTHGIDQVASHFRRLTRIRTETDERWLFFRFYDPETLEDLRPLLAEDDARALLGCYQIATLAGSSARLYKLREPPVQGTNLQRSPFLLRANYMEAMASRQKRRFAEDLLRDVQDYARSLSLEEARQLVQVALEFCAGVGLEQKDSIAGYTMLSARYGVDFVLRMATFQPLADPRRSERERKTIIHSALNEI</sequence>
<protein>
    <submittedName>
        <fullName evidence="2">DUF4123 domain-containing protein</fullName>
    </submittedName>
</protein>
<accession>A0ABZ0HG68</accession>
<organism evidence="2 3">
    <name type="scientific">Tritonibacter scottomollicae</name>
    <name type="common">Epibacterium scottomollicae</name>
    <dbReference type="NCBI Taxonomy" id="483013"/>
    <lineage>
        <taxon>Bacteria</taxon>
        <taxon>Pseudomonadati</taxon>
        <taxon>Pseudomonadota</taxon>
        <taxon>Alphaproteobacteria</taxon>
        <taxon>Rhodobacterales</taxon>
        <taxon>Paracoccaceae</taxon>
        <taxon>Tritonibacter</taxon>
    </lineage>
</organism>
<gene>
    <name evidence="2" type="ORF">R1T40_03405</name>
</gene>
<evidence type="ECO:0000259" key="1">
    <source>
        <dbReference type="Pfam" id="PF13503"/>
    </source>
</evidence>
<dbReference type="Pfam" id="PF13503">
    <property type="entry name" value="DUF4123"/>
    <property type="match status" value="1"/>
</dbReference>
<evidence type="ECO:0000313" key="2">
    <source>
        <dbReference type="EMBL" id="WOI33808.1"/>
    </source>
</evidence>
<keyword evidence="3" id="KW-1185">Reference proteome</keyword>